<dbReference type="InterPro" id="IPR026211">
    <property type="entry name" value="GIGANTEA"/>
</dbReference>
<sequence length="124" mass="13295">LPRNWMHLHFLRAIGTAMSMRAGIAADAAAALLFRILSQPALLFPPLRQVDGVEVQHEPLGGYISSYSKQIEVPAAEASIDATAQGIASMLCAHGPEVEWRICTIWEAAYGLIPASSSAVDLPE</sequence>
<dbReference type="GO" id="GO:0006950">
    <property type="term" value="P:response to stress"/>
    <property type="evidence" value="ECO:0007669"/>
    <property type="project" value="TreeGrafter"/>
</dbReference>
<dbReference type="GO" id="GO:0005634">
    <property type="term" value="C:nucleus"/>
    <property type="evidence" value="ECO:0007669"/>
    <property type="project" value="TreeGrafter"/>
</dbReference>
<organism evidence="1 2">
    <name type="scientific">Trifolium medium</name>
    <dbReference type="NCBI Taxonomy" id="97028"/>
    <lineage>
        <taxon>Eukaryota</taxon>
        <taxon>Viridiplantae</taxon>
        <taxon>Streptophyta</taxon>
        <taxon>Embryophyta</taxon>
        <taxon>Tracheophyta</taxon>
        <taxon>Spermatophyta</taxon>
        <taxon>Magnoliopsida</taxon>
        <taxon>eudicotyledons</taxon>
        <taxon>Gunneridae</taxon>
        <taxon>Pentapetalae</taxon>
        <taxon>rosids</taxon>
        <taxon>fabids</taxon>
        <taxon>Fabales</taxon>
        <taxon>Fabaceae</taxon>
        <taxon>Papilionoideae</taxon>
        <taxon>50 kb inversion clade</taxon>
        <taxon>NPAAA clade</taxon>
        <taxon>Hologalegina</taxon>
        <taxon>IRL clade</taxon>
        <taxon>Trifolieae</taxon>
        <taxon>Trifolium</taxon>
    </lineage>
</organism>
<dbReference type="GO" id="GO:0042752">
    <property type="term" value="P:regulation of circadian rhythm"/>
    <property type="evidence" value="ECO:0007669"/>
    <property type="project" value="TreeGrafter"/>
</dbReference>
<dbReference type="GO" id="GO:0048586">
    <property type="term" value="P:regulation of long-day photoperiodism, flowering"/>
    <property type="evidence" value="ECO:0007669"/>
    <property type="project" value="TreeGrafter"/>
</dbReference>
<accession>A0A392NY36</accession>
<protein>
    <submittedName>
        <fullName evidence="1">Protein GIGANTEA</fullName>
    </submittedName>
</protein>
<dbReference type="PRINTS" id="PR02081">
    <property type="entry name" value="GIGANTEA"/>
</dbReference>
<name>A0A392NY36_9FABA</name>
<feature type="non-terminal residue" evidence="1">
    <location>
        <position position="1"/>
    </location>
</feature>
<reference evidence="1 2" key="1">
    <citation type="journal article" date="2018" name="Front. Plant Sci.">
        <title>Red Clover (Trifolium pratense) and Zigzag Clover (T. medium) - A Picture of Genomic Similarities and Differences.</title>
        <authorList>
            <person name="Dluhosova J."/>
            <person name="Istvanek J."/>
            <person name="Nedelnik J."/>
            <person name="Repkova J."/>
        </authorList>
    </citation>
    <scope>NUCLEOTIDE SEQUENCE [LARGE SCALE GENOMIC DNA]</scope>
    <source>
        <strain evidence="2">cv. 10/8</strain>
        <tissue evidence="1">Leaf</tissue>
    </source>
</reference>
<proteinExistence type="predicted"/>
<evidence type="ECO:0000313" key="1">
    <source>
        <dbReference type="EMBL" id="MCI04687.1"/>
    </source>
</evidence>
<dbReference type="EMBL" id="LXQA010056190">
    <property type="protein sequence ID" value="MCI04687.1"/>
    <property type="molecule type" value="Genomic_DNA"/>
</dbReference>
<dbReference type="PANTHER" id="PTHR36319">
    <property type="entry name" value="PROTEIN GIGANTEA"/>
    <property type="match status" value="1"/>
</dbReference>
<dbReference type="PANTHER" id="PTHR36319:SF1">
    <property type="entry name" value="PROTEIN GIGANTEA"/>
    <property type="match status" value="1"/>
</dbReference>
<keyword evidence="2" id="KW-1185">Reference proteome</keyword>
<comment type="caution">
    <text evidence="1">The sequence shown here is derived from an EMBL/GenBank/DDBJ whole genome shotgun (WGS) entry which is preliminary data.</text>
</comment>
<dbReference type="Proteomes" id="UP000265520">
    <property type="component" value="Unassembled WGS sequence"/>
</dbReference>
<gene>
    <name evidence="1" type="ORF">A2U01_0025734</name>
</gene>
<dbReference type="AlphaFoldDB" id="A0A392NY36"/>
<feature type="non-terminal residue" evidence="1">
    <location>
        <position position="124"/>
    </location>
</feature>
<evidence type="ECO:0000313" key="2">
    <source>
        <dbReference type="Proteomes" id="UP000265520"/>
    </source>
</evidence>